<evidence type="ECO:0000256" key="7">
    <source>
        <dbReference type="ARBA" id="ARBA00023136"/>
    </source>
</evidence>
<dbReference type="PANTHER" id="PTHR48423:SF2">
    <property type="entry name" value="INTERLEUKIN-12 RECEPTOR SUBUNIT BETA-2"/>
    <property type="match status" value="1"/>
</dbReference>
<keyword evidence="3" id="KW-0812">Transmembrane</keyword>
<dbReference type="Proteomes" id="UP001178461">
    <property type="component" value="Chromosome 6"/>
</dbReference>
<keyword evidence="5" id="KW-0677">Repeat</keyword>
<dbReference type="InterPro" id="IPR003961">
    <property type="entry name" value="FN3_dom"/>
</dbReference>
<reference evidence="12" key="1">
    <citation type="submission" date="2022-12" db="EMBL/GenBank/DDBJ databases">
        <authorList>
            <person name="Alioto T."/>
            <person name="Alioto T."/>
            <person name="Gomez Garrido J."/>
        </authorList>
    </citation>
    <scope>NUCLEOTIDE SEQUENCE</scope>
</reference>
<feature type="domain" description="Fibronectin type-III" evidence="11">
    <location>
        <begin position="256"/>
        <end position="346"/>
    </location>
</feature>
<organism evidence="12 13">
    <name type="scientific">Podarcis lilfordi</name>
    <name type="common">Lilford's wall lizard</name>
    <dbReference type="NCBI Taxonomy" id="74358"/>
    <lineage>
        <taxon>Eukaryota</taxon>
        <taxon>Metazoa</taxon>
        <taxon>Chordata</taxon>
        <taxon>Craniata</taxon>
        <taxon>Vertebrata</taxon>
        <taxon>Euteleostomi</taxon>
        <taxon>Lepidosauria</taxon>
        <taxon>Squamata</taxon>
        <taxon>Bifurcata</taxon>
        <taxon>Unidentata</taxon>
        <taxon>Episquamata</taxon>
        <taxon>Laterata</taxon>
        <taxon>Lacertibaenia</taxon>
        <taxon>Lacertidae</taxon>
        <taxon>Podarcis</taxon>
    </lineage>
</organism>
<evidence type="ECO:0000256" key="6">
    <source>
        <dbReference type="ARBA" id="ARBA00022989"/>
    </source>
</evidence>
<keyword evidence="10" id="KW-0325">Glycoprotein</keyword>
<dbReference type="AlphaFoldDB" id="A0AA35KEY0"/>
<keyword evidence="6" id="KW-1133">Transmembrane helix</keyword>
<evidence type="ECO:0000256" key="5">
    <source>
        <dbReference type="ARBA" id="ARBA00022737"/>
    </source>
</evidence>
<keyword evidence="7" id="KW-0472">Membrane</keyword>
<dbReference type="FunFam" id="2.60.40.10:FF:000465">
    <property type="entry name" value="Granulocyte colony-stimulating factor receptor"/>
    <property type="match status" value="1"/>
</dbReference>
<dbReference type="Gene3D" id="2.60.40.10">
    <property type="entry name" value="Immunoglobulins"/>
    <property type="match status" value="5"/>
</dbReference>
<gene>
    <name evidence="12" type="ORF">PODLI_1B014035</name>
</gene>
<keyword evidence="8" id="KW-1015">Disulfide bond</keyword>
<dbReference type="SMART" id="SM00060">
    <property type="entry name" value="FN3"/>
    <property type="match status" value="5"/>
</dbReference>
<feature type="domain" description="Fibronectin type-III" evidence="11">
    <location>
        <begin position="448"/>
        <end position="546"/>
    </location>
</feature>
<evidence type="ECO:0000259" key="11">
    <source>
        <dbReference type="PROSITE" id="PS50853"/>
    </source>
</evidence>
<dbReference type="Pfam" id="PF00041">
    <property type="entry name" value="fn3"/>
    <property type="match status" value="2"/>
</dbReference>
<evidence type="ECO:0000313" key="13">
    <source>
        <dbReference type="Proteomes" id="UP001178461"/>
    </source>
</evidence>
<dbReference type="SUPFAM" id="SSF49265">
    <property type="entry name" value="Fibronectin type III"/>
    <property type="match status" value="4"/>
</dbReference>
<dbReference type="InterPro" id="IPR036116">
    <property type="entry name" value="FN3_sf"/>
</dbReference>
<evidence type="ECO:0000313" key="12">
    <source>
        <dbReference type="EMBL" id="CAI5776975.1"/>
    </source>
</evidence>
<evidence type="ECO:0000256" key="8">
    <source>
        <dbReference type="ARBA" id="ARBA00023157"/>
    </source>
</evidence>
<dbReference type="CDD" id="cd00063">
    <property type="entry name" value="FN3"/>
    <property type="match status" value="3"/>
</dbReference>
<comment type="subcellular location">
    <subcellularLocation>
        <location evidence="1">Membrane</location>
        <topology evidence="1">Single-pass type I membrane protein</topology>
    </subcellularLocation>
</comment>
<evidence type="ECO:0000256" key="3">
    <source>
        <dbReference type="ARBA" id="ARBA00022692"/>
    </source>
</evidence>
<evidence type="ECO:0000256" key="9">
    <source>
        <dbReference type="ARBA" id="ARBA00023170"/>
    </source>
</evidence>
<dbReference type="GO" id="GO:0005886">
    <property type="term" value="C:plasma membrane"/>
    <property type="evidence" value="ECO:0007669"/>
    <property type="project" value="UniProtKB-ARBA"/>
</dbReference>
<feature type="domain" description="Fibronectin type-III" evidence="11">
    <location>
        <begin position="349"/>
        <end position="442"/>
    </location>
</feature>
<sequence length="879" mass="98177">MRCRWEEELASAVNRGQANPSKNPCIKMFFTAHVPLKVWLLVHMGIGVHFGSSVACNSKQGGMNASDTVVSNGSTVILSCWLNNSGSSSNLQNKHTITILHNHSAVSSSSGFLVSAHISQHTFGRQTFKCQRSSRQERKVIVCGVYVDVGIPPAQPKNILCIQHGKDGSTICTWDKGHYTYLDTNYTLQLTNGNTNEATVWKDERNQNSSYGSVELRVKLNFQSTYTVVINATNGLGKVSSQPIQFTLIDIVKPRAPVNLSVAFDGFDARNCSISWQDQQEAQHFRLRYQPMNSSSWTTLENINSRRYYLHDLKPDTAYEFQVSCRFLPNTGLWSDWSMLFQTEAVPLQPIDVWYLMEDVSSEMQNITLFWKMSVLEVRRKSLEYRVTFSALNQMRQRDTGTNSTVQTTFSQIIPKTDYSITICSHNSRGISQPIYITTKLGITDLPPPNHLSAVSLGNGRISVAWEAPIAPFPFISGYVLQWAELHHSSDLRTPITWLKIPVSNLTATTESLKPNTCYQISVFALYQNRAGRAVSTTEDVSAKAPLKGPQINTTVKERSILVSWQEIPDDHRLGCIVHFKLYLQKQFVMVAPKVYDIPRTARQPFSVRSVEPGAAYVLWMTASTKAGESPEGNKQEVYIKDAPSWGSALTICIIVGLSICLCFVPSIRQMLSSLLSVLLCGWQGKAVPDPANSSCTKEFASVEGEHSFYSTQFLKNQNSTEEPETLQIEEILMKRQQMPSVDVSLFKPTEGGGSHNWPTAVSFQEEDPIVKDYDPLITSRTDDASQHQLLPLYRKVGPEEPSQGQEFSVYLASPHGNVTVDYLPTISPAIMDTGEDNGESDLNPLFIFQRTSFLPQTFPFGGKLTLDAIHMDCDSFGE</sequence>
<dbReference type="PANTHER" id="PTHR48423">
    <property type="entry name" value="INTERLEUKIN-27 RECEPTOR SUBUNIT ALPHA"/>
    <property type="match status" value="1"/>
</dbReference>
<dbReference type="InterPro" id="IPR013783">
    <property type="entry name" value="Ig-like_fold"/>
</dbReference>
<dbReference type="GO" id="GO:0004896">
    <property type="term" value="F:cytokine receptor activity"/>
    <property type="evidence" value="ECO:0007669"/>
    <property type="project" value="InterPro"/>
</dbReference>
<dbReference type="PROSITE" id="PS50853">
    <property type="entry name" value="FN3"/>
    <property type="match status" value="4"/>
</dbReference>
<evidence type="ECO:0000256" key="1">
    <source>
        <dbReference type="ARBA" id="ARBA00004479"/>
    </source>
</evidence>
<dbReference type="InterPro" id="IPR052672">
    <property type="entry name" value="Type1_Cytokine_Rcpt_Type2"/>
</dbReference>
<dbReference type="PROSITE" id="PS01353">
    <property type="entry name" value="HEMATOPO_REC_L_F2"/>
    <property type="match status" value="1"/>
</dbReference>
<evidence type="ECO:0000256" key="2">
    <source>
        <dbReference type="ARBA" id="ARBA00008921"/>
    </source>
</evidence>
<keyword evidence="4" id="KW-0732">Signal</keyword>
<evidence type="ECO:0000256" key="10">
    <source>
        <dbReference type="ARBA" id="ARBA00023180"/>
    </source>
</evidence>
<dbReference type="EMBL" id="OX395131">
    <property type="protein sequence ID" value="CAI5776975.1"/>
    <property type="molecule type" value="Genomic_DNA"/>
</dbReference>
<keyword evidence="13" id="KW-1185">Reference proteome</keyword>
<keyword evidence="9 12" id="KW-0675">Receptor</keyword>
<feature type="domain" description="Fibronectin type-III" evidence="11">
    <location>
        <begin position="547"/>
        <end position="643"/>
    </location>
</feature>
<evidence type="ECO:0000256" key="4">
    <source>
        <dbReference type="ARBA" id="ARBA00022729"/>
    </source>
</evidence>
<name>A0AA35KEY0_9SAUR</name>
<accession>A0AA35KEY0</accession>
<proteinExistence type="inferred from homology"/>
<dbReference type="InterPro" id="IPR003529">
    <property type="entry name" value="Hematopoietin_rcpt_Gp130_CS"/>
</dbReference>
<comment type="similarity">
    <text evidence="2">Belongs to the type I cytokine receptor family. Type 2 subfamily.</text>
</comment>
<protein>
    <submittedName>
        <fullName evidence="12">Interleukin-12 receptor subunit beta-2</fullName>
    </submittedName>
</protein>